<feature type="transmembrane region" description="Helical" evidence="2">
    <location>
        <begin position="154"/>
        <end position="174"/>
    </location>
</feature>
<keyword evidence="2" id="KW-1133">Transmembrane helix</keyword>
<evidence type="ECO:0000313" key="4">
    <source>
        <dbReference type="Proteomes" id="UP000323671"/>
    </source>
</evidence>
<feature type="transmembrane region" description="Helical" evidence="2">
    <location>
        <begin position="300"/>
        <end position="320"/>
    </location>
</feature>
<accession>A0A5C1E646</accession>
<dbReference type="KEGG" id="otr:OTERR_06590"/>
<dbReference type="GO" id="GO:0008643">
    <property type="term" value="P:carbohydrate transport"/>
    <property type="evidence" value="ECO:0007669"/>
    <property type="project" value="InterPro"/>
</dbReference>
<feature type="transmembrane region" description="Helical" evidence="2">
    <location>
        <begin position="266"/>
        <end position="288"/>
    </location>
</feature>
<keyword evidence="4" id="KW-1185">Reference proteome</keyword>
<name>A0A5C1E646_9RHOO</name>
<dbReference type="GO" id="GO:0015293">
    <property type="term" value="F:symporter activity"/>
    <property type="evidence" value="ECO:0007669"/>
    <property type="project" value="InterPro"/>
</dbReference>
<dbReference type="Pfam" id="PF13347">
    <property type="entry name" value="MFS_2"/>
    <property type="match status" value="1"/>
</dbReference>
<gene>
    <name evidence="3" type="ORF">OTERR_06590</name>
</gene>
<evidence type="ECO:0008006" key="5">
    <source>
        <dbReference type="Google" id="ProtNLM"/>
    </source>
</evidence>
<proteinExistence type="inferred from homology"/>
<feature type="transmembrane region" description="Helical" evidence="2">
    <location>
        <begin position="372"/>
        <end position="395"/>
    </location>
</feature>
<feature type="transmembrane region" description="Helical" evidence="2">
    <location>
        <begin position="186"/>
        <end position="208"/>
    </location>
</feature>
<reference evidence="3 4" key="1">
    <citation type="submission" date="2017-07" db="EMBL/GenBank/DDBJ databases">
        <title>Complete genome sequence of Oryzomicrobium terrae TPP412.</title>
        <authorList>
            <person name="Chiu L.-W."/>
            <person name="Lo K.-J."/>
            <person name="Tsai Y.-M."/>
            <person name="Lin S.-S."/>
            <person name="Kuo C.-H."/>
            <person name="Liu C.-T."/>
        </authorList>
    </citation>
    <scope>NUCLEOTIDE SEQUENCE [LARGE SCALE GENOMIC DNA]</scope>
    <source>
        <strain evidence="3 4">TPP412</strain>
    </source>
</reference>
<sequence length="447" mass="46969">MGAPPSLTLRAPPRPWAYGLLGLPLAMAMLPVYVHVPALYAGRGVDLALLGMVLLVARLADALTDPWFGWLSDGLPRRRLMLLALPFLGVGLMALLNPAWAVGRGVAPVGWLVLWLGTAYAGLSLASIAYQAWGAELGRDRGERTRLTAWREGFGLVGVVLAAVLPSLLGVPGGEGGAQGMAGSRALALLGLVFPLLLALCAAPTLLWSGADRVRPRAEARFRDSLGDAWRDRAFRRLLALFMLNGVANALPATLVMFFIADVIHAPAAAGLFLATYFAAGVLALPLWVRLARRRGPIRAWCLSMVVAVLVFAWAFWLGAGDVLPYGLVCLASGAALGADLAIPAGLLADLAESGARRGHRPGQDARAGSYFGLWNLATKLNLALAAGLALPLLAVLGYRPGGGAPAASVLSAVYCLLPVLFKLAALALALLWRARLETSLSLERTP</sequence>
<dbReference type="PANTHER" id="PTHR11328:SF24">
    <property type="entry name" value="MAJOR FACILITATOR SUPERFAMILY (MFS) PROFILE DOMAIN-CONTAINING PROTEIN"/>
    <property type="match status" value="1"/>
</dbReference>
<dbReference type="GO" id="GO:0005886">
    <property type="term" value="C:plasma membrane"/>
    <property type="evidence" value="ECO:0007669"/>
    <property type="project" value="TreeGrafter"/>
</dbReference>
<dbReference type="SUPFAM" id="SSF103473">
    <property type="entry name" value="MFS general substrate transporter"/>
    <property type="match status" value="1"/>
</dbReference>
<dbReference type="EMBL" id="CP022579">
    <property type="protein sequence ID" value="QEL64135.1"/>
    <property type="molecule type" value="Genomic_DNA"/>
</dbReference>
<dbReference type="InterPro" id="IPR039672">
    <property type="entry name" value="MFS_2"/>
</dbReference>
<dbReference type="PANTHER" id="PTHR11328">
    <property type="entry name" value="MAJOR FACILITATOR SUPERFAMILY DOMAIN-CONTAINING PROTEIN"/>
    <property type="match status" value="1"/>
</dbReference>
<keyword evidence="2" id="KW-0472">Membrane</keyword>
<feature type="transmembrane region" description="Helical" evidence="2">
    <location>
        <begin position="326"/>
        <end position="351"/>
    </location>
</feature>
<evidence type="ECO:0000313" key="3">
    <source>
        <dbReference type="EMBL" id="QEL64135.1"/>
    </source>
</evidence>
<evidence type="ECO:0000256" key="2">
    <source>
        <dbReference type="SAM" id="Phobius"/>
    </source>
</evidence>
<evidence type="ECO:0000256" key="1">
    <source>
        <dbReference type="ARBA" id="ARBA00009617"/>
    </source>
</evidence>
<dbReference type="RefSeq" id="WP_149424857.1">
    <property type="nucleotide sequence ID" value="NZ_CP022579.1"/>
</dbReference>
<feature type="transmembrane region" description="Helical" evidence="2">
    <location>
        <begin position="407"/>
        <end position="433"/>
    </location>
</feature>
<organism evidence="3 4">
    <name type="scientific">Oryzomicrobium terrae</name>
    <dbReference type="NCBI Taxonomy" id="1735038"/>
    <lineage>
        <taxon>Bacteria</taxon>
        <taxon>Pseudomonadati</taxon>
        <taxon>Pseudomonadota</taxon>
        <taxon>Betaproteobacteria</taxon>
        <taxon>Rhodocyclales</taxon>
        <taxon>Rhodocyclaceae</taxon>
        <taxon>Oryzomicrobium</taxon>
    </lineage>
</organism>
<feature type="transmembrane region" description="Helical" evidence="2">
    <location>
        <begin position="238"/>
        <end position="260"/>
    </location>
</feature>
<dbReference type="AlphaFoldDB" id="A0A5C1E646"/>
<protein>
    <recommendedName>
        <fullName evidence="5">MFS transporter</fullName>
    </recommendedName>
</protein>
<dbReference type="Proteomes" id="UP000323671">
    <property type="component" value="Chromosome"/>
</dbReference>
<feature type="transmembrane region" description="Helical" evidence="2">
    <location>
        <begin position="16"/>
        <end position="34"/>
    </location>
</feature>
<comment type="similarity">
    <text evidence="1">Belongs to the sodium:galactoside symporter (TC 2.A.2) family.</text>
</comment>
<dbReference type="InterPro" id="IPR036259">
    <property type="entry name" value="MFS_trans_sf"/>
</dbReference>
<feature type="transmembrane region" description="Helical" evidence="2">
    <location>
        <begin position="112"/>
        <end position="133"/>
    </location>
</feature>
<dbReference type="Gene3D" id="1.20.1250.20">
    <property type="entry name" value="MFS general substrate transporter like domains"/>
    <property type="match status" value="1"/>
</dbReference>
<keyword evidence="2" id="KW-0812">Transmembrane</keyword>
<feature type="transmembrane region" description="Helical" evidence="2">
    <location>
        <begin position="80"/>
        <end position="100"/>
    </location>
</feature>